<name>A0A8X6TUY4_NEPPI</name>
<evidence type="ECO:0000313" key="2">
    <source>
        <dbReference type="Proteomes" id="UP000887013"/>
    </source>
</evidence>
<comment type="caution">
    <text evidence="1">The sequence shown here is derived from an EMBL/GenBank/DDBJ whole genome shotgun (WGS) entry which is preliminary data.</text>
</comment>
<evidence type="ECO:0000313" key="1">
    <source>
        <dbReference type="EMBL" id="GFT49508.1"/>
    </source>
</evidence>
<proteinExistence type="predicted"/>
<keyword evidence="2" id="KW-1185">Reference proteome</keyword>
<gene>
    <name evidence="1" type="ORF">NPIL_508941</name>
</gene>
<reference evidence="1" key="1">
    <citation type="submission" date="2020-08" db="EMBL/GenBank/DDBJ databases">
        <title>Multicomponent nature underlies the extraordinary mechanical properties of spider dragline silk.</title>
        <authorList>
            <person name="Kono N."/>
            <person name="Nakamura H."/>
            <person name="Mori M."/>
            <person name="Yoshida Y."/>
            <person name="Ohtoshi R."/>
            <person name="Malay A.D."/>
            <person name="Moran D.A.P."/>
            <person name="Tomita M."/>
            <person name="Numata K."/>
            <person name="Arakawa K."/>
        </authorList>
    </citation>
    <scope>NUCLEOTIDE SEQUENCE</scope>
</reference>
<organism evidence="1 2">
    <name type="scientific">Nephila pilipes</name>
    <name type="common">Giant wood spider</name>
    <name type="synonym">Nephila maculata</name>
    <dbReference type="NCBI Taxonomy" id="299642"/>
    <lineage>
        <taxon>Eukaryota</taxon>
        <taxon>Metazoa</taxon>
        <taxon>Ecdysozoa</taxon>
        <taxon>Arthropoda</taxon>
        <taxon>Chelicerata</taxon>
        <taxon>Arachnida</taxon>
        <taxon>Araneae</taxon>
        <taxon>Araneomorphae</taxon>
        <taxon>Entelegynae</taxon>
        <taxon>Araneoidea</taxon>
        <taxon>Nephilidae</taxon>
        <taxon>Nephila</taxon>
    </lineage>
</organism>
<protein>
    <submittedName>
        <fullName evidence="1">Uncharacterized protein</fullName>
    </submittedName>
</protein>
<sequence>MIDKKSYFLLCEGKRDFYFPLKPSKSRFRSDPVSVTLNYRPRESSEKGKAQVWFQGVEMLAYEWSIVLNKIFDTIIEKKIWFFVGSLSVIDGPQCGWTVAATSNVIHMLS</sequence>
<dbReference type="Proteomes" id="UP000887013">
    <property type="component" value="Unassembled WGS sequence"/>
</dbReference>
<dbReference type="AlphaFoldDB" id="A0A8X6TUY4"/>
<dbReference type="EMBL" id="BMAW01065251">
    <property type="protein sequence ID" value="GFT49508.1"/>
    <property type="molecule type" value="Genomic_DNA"/>
</dbReference>
<accession>A0A8X6TUY4</accession>